<dbReference type="RefSeq" id="WP_156006458.1">
    <property type="nucleotide sequence ID" value="NZ_CP045483.1"/>
</dbReference>
<gene>
    <name evidence="1" type="ORF">D1868_05875</name>
</gene>
<dbReference type="EMBL" id="CP045483">
    <property type="protein sequence ID" value="QGR19563.1"/>
    <property type="molecule type" value="Genomic_DNA"/>
</dbReference>
<dbReference type="KEGG" id="sazo:D1868_05875"/>
<name>A0A650CP71_9CREN</name>
<proteinExistence type="predicted"/>
<protein>
    <recommendedName>
        <fullName evidence="3">DUF3211 domain-containing protein</fullName>
    </recommendedName>
</protein>
<dbReference type="GeneID" id="42798579"/>
<accession>A0A650CP71</accession>
<dbReference type="OrthoDB" id="43542at2157"/>
<organism evidence="1 2">
    <name type="scientific">Stygiolobus azoricus</name>
    <dbReference type="NCBI Taxonomy" id="41675"/>
    <lineage>
        <taxon>Archaea</taxon>
        <taxon>Thermoproteota</taxon>
        <taxon>Thermoprotei</taxon>
        <taxon>Sulfolobales</taxon>
        <taxon>Sulfolobaceae</taxon>
        <taxon>Stygiolobus</taxon>
    </lineage>
</organism>
<evidence type="ECO:0000313" key="1">
    <source>
        <dbReference type="EMBL" id="QGR19563.1"/>
    </source>
</evidence>
<dbReference type="Proteomes" id="UP000423396">
    <property type="component" value="Chromosome"/>
</dbReference>
<keyword evidence="2" id="KW-1185">Reference proteome</keyword>
<evidence type="ECO:0000313" key="2">
    <source>
        <dbReference type="Proteomes" id="UP000423396"/>
    </source>
</evidence>
<reference evidence="1 2" key="1">
    <citation type="submission" date="2019-10" db="EMBL/GenBank/DDBJ databases">
        <title>Genome Sequences from Six Type Strain Members of the Archaeal Family Sulfolobaceae: Acidianus ambivalens, Acidianus infernus, Metallosphaera prunae, Stygiolobus azoricus, Sulfolobus metallicus, and Sulfurisphaera ohwakuensis.</title>
        <authorList>
            <person name="Counts J.A."/>
            <person name="Kelly R.M."/>
        </authorList>
    </citation>
    <scope>NUCLEOTIDE SEQUENCE [LARGE SCALE GENOMIC DNA]</scope>
    <source>
        <strain evidence="1 2">FC6</strain>
    </source>
</reference>
<evidence type="ECO:0008006" key="3">
    <source>
        <dbReference type="Google" id="ProtNLM"/>
    </source>
</evidence>
<sequence>MYECCNRTFETLNEFKKHIKSRRVHSLTKSNVIDINLPRSIVYSIISKRDFFMRLLNLASLDNNDKYLLLLPTKKYVVGSTLKRSLAVRVEGPKSDKGLPTYVIYAGNLIYKISFKVDSIAESKTRVSLISTFEADIGRLGTLLPSVVIRKLSNLPSPGKILEEFEREIKILDLRSYGVTSK</sequence>
<dbReference type="AlphaFoldDB" id="A0A650CP71"/>